<reference evidence="1" key="1">
    <citation type="submission" date="2021-07" db="EMBL/GenBank/DDBJ databases">
        <authorList>
            <person name="Branca A.L. A."/>
        </authorList>
    </citation>
    <scope>NUCLEOTIDE SEQUENCE</scope>
</reference>
<evidence type="ECO:0000313" key="2">
    <source>
        <dbReference type="Proteomes" id="UP001152592"/>
    </source>
</evidence>
<name>A0A9W4NYG6_9EURO</name>
<dbReference type="Gene3D" id="3.40.220.10">
    <property type="entry name" value="Leucine Aminopeptidase, subunit E, domain 1"/>
    <property type="match status" value="1"/>
</dbReference>
<dbReference type="AlphaFoldDB" id="A0A9W4NYG6"/>
<dbReference type="EMBL" id="CAJVPD010000293">
    <property type="protein sequence ID" value="CAG8426371.1"/>
    <property type="molecule type" value="Genomic_DNA"/>
</dbReference>
<sequence length="254" mass="29264">MSDSWSLTNMDEGATDDTGSLHMSSLAINHFNCVHDSPADLFAAPNGSALIHACNCMGRWGSGIATVFRENYPAAFDIYATTCRYYNNNTREHMIEDIRMGNLSQEHPMRLVRQPLGTALVIPPQNADIEIHGRRHWVVCLFVSRWYGARRDSQTDIRNYVYAALRDLAQQITELRIIADDDSEWPRFLFSNQFCSGLFRVPWEETHQLINEVGLHITVCTNSEHRRATQRRSRNHTLRRPSRFDLNEALGRER</sequence>
<dbReference type="PANTHER" id="PTHR12521:SF0">
    <property type="entry name" value="ADP-RIBOSE GLYCOHYDROLASE OARD1"/>
    <property type="match status" value="1"/>
</dbReference>
<accession>A0A9W4NYG6</accession>
<dbReference type="Proteomes" id="UP001152592">
    <property type="component" value="Unassembled WGS sequence"/>
</dbReference>
<dbReference type="InterPro" id="IPR050892">
    <property type="entry name" value="ADP-ribose_metab_enzymes"/>
</dbReference>
<dbReference type="InterPro" id="IPR043472">
    <property type="entry name" value="Macro_dom-like"/>
</dbReference>
<proteinExistence type="predicted"/>
<dbReference type="SUPFAM" id="SSF52949">
    <property type="entry name" value="Macro domain-like"/>
    <property type="match status" value="1"/>
</dbReference>
<comment type="caution">
    <text evidence="1">The sequence shown here is derived from an EMBL/GenBank/DDBJ whole genome shotgun (WGS) entry which is preliminary data.</text>
</comment>
<dbReference type="PANTHER" id="PTHR12521">
    <property type="entry name" value="PROTEIN C6ORF130"/>
    <property type="match status" value="1"/>
</dbReference>
<dbReference type="OrthoDB" id="4222821at2759"/>
<evidence type="ECO:0000313" key="1">
    <source>
        <dbReference type="EMBL" id="CAG8426371.1"/>
    </source>
</evidence>
<evidence type="ECO:0008006" key="3">
    <source>
        <dbReference type="Google" id="ProtNLM"/>
    </source>
</evidence>
<gene>
    <name evidence="1" type="ORF">PSALAMII_LOCUS10318</name>
</gene>
<dbReference type="GO" id="GO:0140291">
    <property type="term" value="P:peptidyl-glutamate ADP-deribosylation"/>
    <property type="evidence" value="ECO:0007669"/>
    <property type="project" value="TreeGrafter"/>
</dbReference>
<protein>
    <recommendedName>
        <fullName evidence="3">ADP-ribose 1''-phosphate phosphatase</fullName>
    </recommendedName>
</protein>
<organism evidence="1 2">
    <name type="scientific">Penicillium salamii</name>
    <dbReference type="NCBI Taxonomy" id="1612424"/>
    <lineage>
        <taxon>Eukaryota</taxon>
        <taxon>Fungi</taxon>
        <taxon>Dikarya</taxon>
        <taxon>Ascomycota</taxon>
        <taxon>Pezizomycotina</taxon>
        <taxon>Eurotiomycetes</taxon>
        <taxon>Eurotiomycetidae</taxon>
        <taxon>Eurotiales</taxon>
        <taxon>Aspergillaceae</taxon>
        <taxon>Penicillium</taxon>
    </lineage>
</organism>